<dbReference type="Proteomes" id="UP001391051">
    <property type="component" value="Unassembled WGS sequence"/>
</dbReference>
<evidence type="ECO:0000313" key="2">
    <source>
        <dbReference type="Proteomes" id="UP001391051"/>
    </source>
</evidence>
<dbReference type="GeneID" id="92072854"/>
<sequence>MVLEAFDAALPSHPRPARKLLRICRGRPWVSPLERLARLPQEGGMEARDGQAPEESLGKDAGHLAYGSKVCLKTIFWVRAQTARLRDALYTAKTMVGVPLVRSDDVKVRIAVNIGHGLDLCMLGLSIVLAKPGEDTALICTLIGQLIKFGWLESVFEVRLGCVVVLSAKQFSGRLHEPAEPCATSLVS</sequence>
<accession>A0ABR1QS15</accession>
<organism evidence="1 2">
    <name type="scientific">Apiospora aurea</name>
    <dbReference type="NCBI Taxonomy" id="335848"/>
    <lineage>
        <taxon>Eukaryota</taxon>
        <taxon>Fungi</taxon>
        <taxon>Dikarya</taxon>
        <taxon>Ascomycota</taxon>
        <taxon>Pezizomycotina</taxon>
        <taxon>Sordariomycetes</taxon>
        <taxon>Xylariomycetidae</taxon>
        <taxon>Amphisphaeriales</taxon>
        <taxon>Apiosporaceae</taxon>
        <taxon>Apiospora</taxon>
    </lineage>
</organism>
<name>A0ABR1QS15_9PEZI</name>
<dbReference type="EMBL" id="JAQQWE010000002">
    <property type="protein sequence ID" value="KAK7962745.1"/>
    <property type="molecule type" value="Genomic_DNA"/>
</dbReference>
<comment type="caution">
    <text evidence="1">The sequence shown here is derived from an EMBL/GenBank/DDBJ whole genome shotgun (WGS) entry which is preliminary data.</text>
</comment>
<gene>
    <name evidence="1" type="ORF">PG986_003570</name>
</gene>
<keyword evidence="2" id="KW-1185">Reference proteome</keyword>
<proteinExistence type="predicted"/>
<dbReference type="RefSeq" id="XP_066704856.1">
    <property type="nucleotide sequence ID" value="XM_066839792.1"/>
</dbReference>
<reference evidence="1 2" key="1">
    <citation type="submission" date="2023-01" db="EMBL/GenBank/DDBJ databases">
        <title>Analysis of 21 Apiospora genomes using comparative genomics revels a genus with tremendous synthesis potential of carbohydrate active enzymes and secondary metabolites.</title>
        <authorList>
            <person name="Sorensen T."/>
        </authorList>
    </citation>
    <scope>NUCLEOTIDE SEQUENCE [LARGE SCALE GENOMIC DNA]</scope>
    <source>
        <strain evidence="1 2">CBS 24483</strain>
    </source>
</reference>
<evidence type="ECO:0000313" key="1">
    <source>
        <dbReference type="EMBL" id="KAK7962745.1"/>
    </source>
</evidence>
<protein>
    <submittedName>
        <fullName evidence="1">Uncharacterized protein</fullName>
    </submittedName>
</protein>